<comment type="caution">
    <text evidence="1">The sequence shown here is derived from an EMBL/GenBank/DDBJ whole genome shotgun (WGS) entry which is preliminary data.</text>
</comment>
<reference evidence="1" key="1">
    <citation type="submission" date="2022-12" db="EMBL/GenBank/DDBJ databases">
        <authorList>
            <person name="Petersen C."/>
        </authorList>
    </citation>
    <scope>NUCLEOTIDE SEQUENCE</scope>
    <source>
        <strain evidence="1">IBT 15544</strain>
    </source>
</reference>
<gene>
    <name evidence="1" type="ORF">N7498_001566</name>
</gene>
<evidence type="ECO:0000313" key="2">
    <source>
        <dbReference type="Proteomes" id="UP001150904"/>
    </source>
</evidence>
<organism evidence="1 2">
    <name type="scientific">Penicillium cinerascens</name>
    <dbReference type="NCBI Taxonomy" id="70096"/>
    <lineage>
        <taxon>Eukaryota</taxon>
        <taxon>Fungi</taxon>
        <taxon>Dikarya</taxon>
        <taxon>Ascomycota</taxon>
        <taxon>Pezizomycotina</taxon>
        <taxon>Eurotiomycetes</taxon>
        <taxon>Eurotiomycetidae</taxon>
        <taxon>Eurotiales</taxon>
        <taxon>Aspergillaceae</taxon>
        <taxon>Penicillium</taxon>
    </lineage>
</organism>
<accession>A0A9W9TE39</accession>
<dbReference type="Proteomes" id="UP001150904">
    <property type="component" value="Unassembled WGS sequence"/>
</dbReference>
<protein>
    <submittedName>
        <fullName evidence="1">Uncharacterized protein</fullName>
    </submittedName>
</protein>
<evidence type="ECO:0000313" key="1">
    <source>
        <dbReference type="EMBL" id="KAJ5219467.1"/>
    </source>
</evidence>
<dbReference type="AlphaFoldDB" id="A0A9W9TE39"/>
<reference evidence="1" key="2">
    <citation type="journal article" date="2023" name="IMA Fungus">
        <title>Comparative genomic study of the Penicillium genus elucidates a diverse pangenome and 15 lateral gene transfer events.</title>
        <authorList>
            <person name="Petersen C."/>
            <person name="Sorensen T."/>
            <person name="Nielsen M.R."/>
            <person name="Sondergaard T.E."/>
            <person name="Sorensen J.L."/>
            <person name="Fitzpatrick D.A."/>
            <person name="Frisvad J.C."/>
            <person name="Nielsen K.L."/>
        </authorList>
    </citation>
    <scope>NUCLEOTIDE SEQUENCE</scope>
    <source>
        <strain evidence="1">IBT 15544</strain>
    </source>
</reference>
<name>A0A9W9TE39_9EURO</name>
<sequence length="141" mass="15559">MDLTPEALESDLKVSAVGTLVAGQWFAQNARVDRVAQGEYPVFLVTGGLLDKNPVPFFSALSISKSASQNVSRLFAQWLPERYSILVGMPLVRGTVIGSATGKFEGGVHPDDIIQELFKPFFEDRENLQDGIESWTVERIM</sequence>
<dbReference type="OrthoDB" id="5336600at2759"/>
<dbReference type="GeneID" id="83175929"/>
<dbReference type="RefSeq" id="XP_058314040.1">
    <property type="nucleotide sequence ID" value="XM_058448629.1"/>
</dbReference>
<keyword evidence="2" id="KW-1185">Reference proteome</keyword>
<proteinExistence type="predicted"/>
<dbReference type="EMBL" id="JAPQKR010000004">
    <property type="protein sequence ID" value="KAJ5219467.1"/>
    <property type="molecule type" value="Genomic_DNA"/>
</dbReference>